<name>A0AAV9ZJI1_9AGAR</name>
<sequence length="320" mass="35533">MFVSPPHPRLCPSMRTLCIRARFFAEGLLPTFNTLCGLQNTKKHVVFFGNTLQASNHLCQQLPAFHPSRDGQRAQKDGPRALDAPPRGRPSRNAMLEKAKGKGPAQKVPASIDSDADDEYDFDDHGDISLDQWQALDKDIEETYGSTQNPTPTLPACKPTFFLVQPWARFFAEGLLPTFNTLCGLQNTKKHVVFFGNTLQASNHLCQQLPAFHPSRDGQRAQKDGPRALDAPPRGRPSRNAMLEKAKGKGPAQKVPASIDSDADDEYDFDDHGDISLDQWQALDKDIEETYGSTQNPTPTLPACKPTFFLVQPWFDSEST</sequence>
<feature type="region of interest" description="Disordered" evidence="1">
    <location>
        <begin position="64"/>
        <end position="116"/>
    </location>
</feature>
<feature type="region of interest" description="Disordered" evidence="1">
    <location>
        <begin position="211"/>
        <end position="271"/>
    </location>
</feature>
<reference evidence="2 3" key="1">
    <citation type="journal article" date="2024" name="J Genomics">
        <title>Draft genome sequencing and assembly of Favolaschia claudopus CIRM-BRFM 2984 isolated from oak limbs.</title>
        <authorList>
            <person name="Navarro D."/>
            <person name="Drula E."/>
            <person name="Chaduli D."/>
            <person name="Cazenave R."/>
            <person name="Ahrendt S."/>
            <person name="Wang J."/>
            <person name="Lipzen A."/>
            <person name="Daum C."/>
            <person name="Barry K."/>
            <person name="Grigoriev I.V."/>
            <person name="Favel A."/>
            <person name="Rosso M.N."/>
            <person name="Martin F."/>
        </authorList>
    </citation>
    <scope>NUCLEOTIDE SEQUENCE [LARGE SCALE GENOMIC DNA]</scope>
    <source>
        <strain evidence="2 3">CIRM-BRFM 2984</strain>
    </source>
</reference>
<protein>
    <submittedName>
        <fullName evidence="2">Uncharacterized protein</fullName>
    </submittedName>
</protein>
<evidence type="ECO:0000256" key="1">
    <source>
        <dbReference type="SAM" id="MobiDB-lite"/>
    </source>
</evidence>
<proteinExistence type="predicted"/>
<dbReference type="AlphaFoldDB" id="A0AAV9ZJI1"/>
<gene>
    <name evidence="2" type="ORF">R3P38DRAFT_2806557</name>
</gene>
<comment type="caution">
    <text evidence="2">The sequence shown here is derived from an EMBL/GenBank/DDBJ whole genome shotgun (WGS) entry which is preliminary data.</text>
</comment>
<evidence type="ECO:0000313" key="3">
    <source>
        <dbReference type="Proteomes" id="UP001362999"/>
    </source>
</evidence>
<evidence type="ECO:0000313" key="2">
    <source>
        <dbReference type="EMBL" id="KAK6984361.1"/>
    </source>
</evidence>
<accession>A0AAV9ZJI1</accession>
<dbReference type="Proteomes" id="UP001362999">
    <property type="component" value="Unassembled WGS sequence"/>
</dbReference>
<organism evidence="2 3">
    <name type="scientific">Favolaschia claudopus</name>
    <dbReference type="NCBI Taxonomy" id="2862362"/>
    <lineage>
        <taxon>Eukaryota</taxon>
        <taxon>Fungi</taxon>
        <taxon>Dikarya</taxon>
        <taxon>Basidiomycota</taxon>
        <taxon>Agaricomycotina</taxon>
        <taxon>Agaricomycetes</taxon>
        <taxon>Agaricomycetidae</taxon>
        <taxon>Agaricales</taxon>
        <taxon>Marasmiineae</taxon>
        <taxon>Mycenaceae</taxon>
        <taxon>Favolaschia</taxon>
    </lineage>
</organism>
<feature type="compositionally biased region" description="Basic and acidic residues" evidence="1">
    <location>
        <begin position="67"/>
        <end position="80"/>
    </location>
</feature>
<keyword evidence="3" id="KW-1185">Reference proteome</keyword>
<feature type="compositionally biased region" description="Basic and acidic residues" evidence="1">
    <location>
        <begin position="214"/>
        <end position="227"/>
    </location>
</feature>
<dbReference type="EMBL" id="JAWWNJ010000138">
    <property type="protein sequence ID" value="KAK6984361.1"/>
    <property type="molecule type" value="Genomic_DNA"/>
</dbReference>